<name>W4JYI3_HETIT</name>
<evidence type="ECO:0000256" key="3">
    <source>
        <dbReference type="ARBA" id="ARBA00022630"/>
    </source>
</evidence>
<evidence type="ECO:0000256" key="1">
    <source>
        <dbReference type="ARBA" id="ARBA00001974"/>
    </source>
</evidence>
<keyword evidence="6" id="KW-0560">Oxidoreductase</keyword>
<comment type="cofactor">
    <cofactor evidence="1 7">
        <name>FAD</name>
        <dbReference type="ChEBI" id="CHEBI:57692"/>
    </cofactor>
</comment>
<evidence type="ECO:0000256" key="2">
    <source>
        <dbReference type="ARBA" id="ARBA00010790"/>
    </source>
</evidence>
<dbReference type="SMR" id="W4JYI3"/>
<dbReference type="PANTHER" id="PTHR11552:SF201">
    <property type="entry name" value="GLUCOSE-METHANOL-CHOLINE OXIDOREDUCTASE N-TERMINAL DOMAIN-CONTAINING PROTEIN"/>
    <property type="match status" value="1"/>
</dbReference>
<evidence type="ECO:0000259" key="10">
    <source>
        <dbReference type="PROSITE" id="PS00623"/>
    </source>
</evidence>
<dbReference type="Proteomes" id="UP000030671">
    <property type="component" value="Unassembled WGS sequence"/>
</dbReference>
<dbReference type="PIRSF" id="PIRSF000137">
    <property type="entry name" value="Alcohol_oxidase"/>
    <property type="match status" value="1"/>
</dbReference>
<proteinExistence type="inferred from homology"/>
<organism evidence="12 13">
    <name type="scientific">Heterobasidion irregulare (strain TC 32-1)</name>
    <dbReference type="NCBI Taxonomy" id="747525"/>
    <lineage>
        <taxon>Eukaryota</taxon>
        <taxon>Fungi</taxon>
        <taxon>Dikarya</taxon>
        <taxon>Basidiomycota</taxon>
        <taxon>Agaricomycotina</taxon>
        <taxon>Agaricomycetes</taxon>
        <taxon>Russulales</taxon>
        <taxon>Bondarzewiaceae</taxon>
        <taxon>Heterobasidion</taxon>
        <taxon>Heterobasidion annosum species complex</taxon>
    </lineage>
</organism>
<dbReference type="Gene3D" id="3.30.560.10">
    <property type="entry name" value="Glucose Oxidase, domain 3"/>
    <property type="match status" value="1"/>
</dbReference>
<dbReference type="InterPro" id="IPR036188">
    <property type="entry name" value="FAD/NAD-bd_sf"/>
</dbReference>
<dbReference type="OrthoDB" id="269227at2759"/>
<dbReference type="InterPro" id="IPR012132">
    <property type="entry name" value="GMC_OxRdtase"/>
</dbReference>
<feature type="domain" description="Glucose-methanol-choline oxidoreductase N-terminal" evidence="11">
    <location>
        <begin position="333"/>
        <end position="347"/>
    </location>
</feature>
<dbReference type="EMBL" id="KI925462">
    <property type="protein sequence ID" value="ETW78165.1"/>
    <property type="molecule type" value="Genomic_DNA"/>
</dbReference>
<comment type="similarity">
    <text evidence="2 8">Belongs to the GMC oxidoreductase family.</text>
</comment>
<dbReference type="Pfam" id="PF05199">
    <property type="entry name" value="GMC_oxred_C"/>
    <property type="match status" value="1"/>
</dbReference>
<dbReference type="InParanoid" id="W4JYI3"/>
<evidence type="ECO:0000256" key="9">
    <source>
        <dbReference type="SAM" id="SignalP"/>
    </source>
</evidence>
<evidence type="ECO:0000313" key="13">
    <source>
        <dbReference type="Proteomes" id="UP000030671"/>
    </source>
</evidence>
<feature type="signal peptide" evidence="9">
    <location>
        <begin position="1"/>
        <end position="23"/>
    </location>
</feature>
<keyword evidence="3 8" id="KW-0285">Flavoprotein</keyword>
<dbReference type="eggNOG" id="KOG1238">
    <property type="taxonomic scope" value="Eukaryota"/>
</dbReference>
<keyword evidence="4 9" id="KW-0732">Signal</keyword>
<keyword evidence="5 7" id="KW-0274">FAD</keyword>
<evidence type="ECO:0000256" key="6">
    <source>
        <dbReference type="ARBA" id="ARBA00023002"/>
    </source>
</evidence>
<evidence type="ECO:0000259" key="11">
    <source>
        <dbReference type="PROSITE" id="PS00624"/>
    </source>
</evidence>
<protein>
    <submittedName>
        <fullName evidence="12">GMC oxidoreductase 4</fullName>
    </submittedName>
</protein>
<dbReference type="GeneID" id="20666276"/>
<dbReference type="SUPFAM" id="SSF54373">
    <property type="entry name" value="FAD-linked reductases, C-terminal domain"/>
    <property type="match status" value="1"/>
</dbReference>
<dbReference type="RefSeq" id="XP_009550161.1">
    <property type="nucleotide sequence ID" value="XM_009551866.1"/>
</dbReference>
<dbReference type="PANTHER" id="PTHR11552">
    <property type="entry name" value="GLUCOSE-METHANOL-CHOLINE GMC OXIDOREDUCTASE"/>
    <property type="match status" value="1"/>
</dbReference>
<dbReference type="PROSITE" id="PS00623">
    <property type="entry name" value="GMC_OXRED_1"/>
    <property type="match status" value="1"/>
</dbReference>
<keyword evidence="13" id="KW-1185">Reference proteome</keyword>
<dbReference type="GO" id="GO:0050660">
    <property type="term" value="F:flavin adenine dinucleotide binding"/>
    <property type="evidence" value="ECO:0007669"/>
    <property type="project" value="InterPro"/>
</dbReference>
<dbReference type="Gene3D" id="3.50.50.60">
    <property type="entry name" value="FAD/NAD(P)-binding domain"/>
    <property type="match status" value="1"/>
</dbReference>
<dbReference type="SUPFAM" id="SSF51905">
    <property type="entry name" value="FAD/NAD(P)-binding domain"/>
    <property type="match status" value="1"/>
</dbReference>
<dbReference type="KEGG" id="hir:HETIRDRAFT_107764"/>
<evidence type="ECO:0000256" key="8">
    <source>
        <dbReference type="RuleBase" id="RU003968"/>
    </source>
</evidence>
<reference evidence="12 13" key="1">
    <citation type="journal article" date="2012" name="New Phytol.">
        <title>Insight into trade-off between wood decay and parasitism from the genome of a fungal forest pathogen.</title>
        <authorList>
            <person name="Olson A."/>
            <person name="Aerts A."/>
            <person name="Asiegbu F."/>
            <person name="Belbahri L."/>
            <person name="Bouzid O."/>
            <person name="Broberg A."/>
            <person name="Canback B."/>
            <person name="Coutinho P.M."/>
            <person name="Cullen D."/>
            <person name="Dalman K."/>
            <person name="Deflorio G."/>
            <person name="van Diepen L.T."/>
            <person name="Dunand C."/>
            <person name="Duplessis S."/>
            <person name="Durling M."/>
            <person name="Gonthier P."/>
            <person name="Grimwood J."/>
            <person name="Fossdal C.G."/>
            <person name="Hansson D."/>
            <person name="Henrissat B."/>
            <person name="Hietala A."/>
            <person name="Himmelstrand K."/>
            <person name="Hoffmeister D."/>
            <person name="Hogberg N."/>
            <person name="James T.Y."/>
            <person name="Karlsson M."/>
            <person name="Kohler A."/>
            <person name="Kues U."/>
            <person name="Lee Y.H."/>
            <person name="Lin Y.C."/>
            <person name="Lind M."/>
            <person name="Lindquist E."/>
            <person name="Lombard V."/>
            <person name="Lucas S."/>
            <person name="Lunden K."/>
            <person name="Morin E."/>
            <person name="Murat C."/>
            <person name="Park J."/>
            <person name="Raffaello T."/>
            <person name="Rouze P."/>
            <person name="Salamov A."/>
            <person name="Schmutz J."/>
            <person name="Solheim H."/>
            <person name="Stahlberg J."/>
            <person name="Velez H."/>
            <person name="de Vries R.P."/>
            <person name="Wiebenga A."/>
            <person name="Woodward S."/>
            <person name="Yakovlev I."/>
            <person name="Garbelotto M."/>
            <person name="Martin F."/>
            <person name="Grigoriev I.V."/>
            <person name="Stenlid J."/>
        </authorList>
    </citation>
    <scope>NUCLEOTIDE SEQUENCE [LARGE SCALE GENOMIC DNA]</scope>
    <source>
        <strain evidence="12 13">TC 32-1</strain>
    </source>
</reference>
<dbReference type="AlphaFoldDB" id="W4JYI3"/>
<evidence type="ECO:0000256" key="5">
    <source>
        <dbReference type="ARBA" id="ARBA00022827"/>
    </source>
</evidence>
<dbReference type="GO" id="GO:0016614">
    <property type="term" value="F:oxidoreductase activity, acting on CH-OH group of donors"/>
    <property type="evidence" value="ECO:0007669"/>
    <property type="project" value="InterPro"/>
</dbReference>
<feature type="domain" description="Glucose-methanol-choline oxidoreductase N-terminal" evidence="10">
    <location>
        <begin position="135"/>
        <end position="158"/>
    </location>
</feature>
<dbReference type="Pfam" id="PF00732">
    <property type="entry name" value="GMC_oxred_N"/>
    <property type="match status" value="1"/>
</dbReference>
<sequence length="642" mass="68934">MREFPVCMCRLAIAFVSLPIAFAAPSLRSSDSVTPQSFASASFDIIIVGGGTAGLVLASRLSEPPANISTPPLRIGVIEAGHDHANDPLIDVPFGVNLLENSSLGTVFGNPEYDWAFRSTPQAALGGRAISYPRGKLLGGSSALNAMDWQRGSRTDYDSWNTVFGNGPGWTFNSLLPYFERAEQWTPPTNPILNMTKAQIASLAAVHGKQGPLSVSYNTDYTDLERPMLEALATLGQTPNPNPDGGDNVFLARAGCARSVDLATGTRSYAASAYYNNKVRARSNLVVLTGAVVTKLIWANSTSHEIRASGVQYVVGNETFQANATKEVILSLGSLKTPQLLELSGVGNQTILESLGIPVTLDLPTIGENLMDHPNTLSDFTVKKGVVTLDTLTLNQTFRAQQQQQYNNNHTGFFTYVAANAGFAPLQSLVPQKQFKSMRNALDTYLRNTVLTPLQRAQYTLMKRLVDSGKDTWIGLSLQPSGGLASAQLPGEAYITTVAIQLYPFSRGSVHINTTNPFAAPVIDPKYLAVPWDLDVLTQTTQFLRKWVGAKPAIGLINATNTPPPSVQGDAQYAQYVKSTTAMASQNLGGVVDPSLRVYGLANVRVIDAGIIPLTVGTAIQQTVYMIAEKGADIIKQDLGIL</sequence>
<evidence type="ECO:0000313" key="12">
    <source>
        <dbReference type="EMBL" id="ETW78165.1"/>
    </source>
</evidence>
<evidence type="ECO:0000256" key="4">
    <source>
        <dbReference type="ARBA" id="ARBA00022729"/>
    </source>
</evidence>
<evidence type="ECO:0000256" key="7">
    <source>
        <dbReference type="PIRSR" id="PIRSR000137-2"/>
    </source>
</evidence>
<gene>
    <name evidence="12" type="primary">gor4</name>
    <name evidence="12" type="ORF">HETIRDRAFT_107764</name>
</gene>
<accession>W4JYI3</accession>
<feature type="binding site" evidence="7">
    <location>
        <position position="293"/>
    </location>
    <ligand>
        <name>FAD</name>
        <dbReference type="ChEBI" id="CHEBI:57692"/>
    </ligand>
</feature>
<dbReference type="HOGENOM" id="CLU_002865_6_0_1"/>
<dbReference type="InterPro" id="IPR007867">
    <property type="entry name" value="GMC_OxRtase_C"/>
</dbReference>
<dbReference type="InterPro" id="IPR000172">
    <property type="entry name" value="GMC_OxRdtase_N"/>
</dbReference>
<feature type="chain" id="PRO_5004845045" evidence="9">
    <location>
        <begin position="24"/>
        <end position="642"/>
    </location>
</feature>
<dbReference type="PROSITE" id="PS00624">
    <property type="entry name" value="GMC_OXRED_2"/>
    <property type="match status" value="1"/>
</dbReference>